<feature type="domain" description="RRM" evidence="7">
    <location>
        <begin position="180"/>
        <end position="262"/>
    </location>
</feature>
<organism evidence="8">
    <name type="scientific">Mesocestoides corti</name>
    <name type="common">Flatworm</name>
    <dbReference type="NCBI Taxonomy" id="53468"/>
    <lineage>
        <taxon>Eukaryota</taxon>
        <taxon>Metazoa</taxon>
        <taxon>Spiralia</taxon>
        <taxon>Lophotrochozoa</taxon>
        <taxon>Platyhelminthes</taxon>
        <taxon>Cestoda</taxon>
        <taxon>Eucestoda</taxon>
        <taxon>Cyclophyllidea</taxon>
        <taxon>Mesocestoididae</taxon>
        <taxon>Mesocestoides</taxon>
    </lineage>
</organism>
<sequence>MSCCDVNQLGGGLHSLQLNSANSSSGGHYYRVRNLSMNLDTALSESIVGRQDNQNAAALSAEEGIAKLLSRTNYSISRENGQRRYGPPPNWKGDTPPRGCEVFVGKIPRDCFEDELIPIFEKIGPIFMFRLMMEFNGHNRGYGFCVFTNREDAKRAVEELNNYEIRKGKTIGVCLSVDNCRLFVGGIPKNKTKEEIFVEMQKVTEGVKDVICYPSVADKTKNRGFAFVEYESHKAAAMARRKLIPGRIQPWGQQIAVDWAEPEREVNEEIMSKVKILYVRNLMLSTTEDQLRAQFLEVAGAGDQAIERVKKISDYAFIHFKDREVAQICLDKLNGTIIDGSIVEVTWAKPADKGEPARSQAARSGKQLMDWNINADFTNATNYFLDPATALLTGYNPLMLPGSGCTRNSSSRIGRRNAAGGRSAAAQRERKHPVEKLQQHQSNPLVFQEIMEDFCQRNGLESPVYTALPVDIVDYSSGGKIQLFIGQVIIPSLRLHYLTPRYYGTAEEAKVGAAETAVYNLHYNQLQMAMTELNGGLPPSSGASGLTQSASPAPILPMVFPQGMPNRNLPFSPLSCQSGLYPSSTGPLTPMLPLSTYDSGLSLQMQNQLLEYQSQLMSNPLLPCGGLIPAGTLVVDPATMNVPTSNYGGVQPCTTSGEEVLDEFKQKPSVSQTNASGANSTVNFLPSLIPNLSTPPSAVPTTGTLNFRLPVSPTTASILNTPPGLGNLATTTTVAAPLAATSLLNSLSTAASS</sequence>
<evidence type="ECO:0000256" key="3">
    <source>
        <dbReference type="ARBA" id="ARBA00022737"/>
    </source>
</evidence>
<dbReference type="CDD" id="cd12250">
    <property type="entry name" value="RRM2_hnRNPR_like"/>
    <property type="match status" value="1"/>
</dbReference>
<name>A0A5K3FHJ4_MESCO</name>
<dbReference type="GO" id="GO:0005737">
    <property type="term" value="C:cytoplasm"/>
    <property type="evidence" value="ECO:0007669"/>
    <property type="project" value="UniProtKB-SubCell"/>
</dbReference>
<proteinExistence type="predicted"/>
<evidence type="ECO:0000259" key="7">
    <source>
        <dbReference type="PROSITE" id="PS50102"/>
    </source>
</evidence>
<evidence type="ECO:0000256" key="6">
    <source>
        <dbReference type="SAM" id="MobiDB-lite"/>
    </source>
</evidence>
<keyword evidence="4 5" id="KW-0694">RNA-binding</keyword>
<dbReference type="SMART" id="SM00360">
    <property type="entry name" value="RRM"/>
    <property type="match status" value="3"/>
</dbReference>
<protein>
    <submittedName>
        <fullName evidence="8">Apobec1 complementation factor</fullName>
    </submittedName>
</protein>
<evidence type="ECO:0000256" key="4">
    <source>
        <dbReference type="ARBA" id="ARBA00022884"/>
    </source>
</evidence>
<reference evidence="8" key="1">
    <citation type="submission" date="2019-11" db="UniProtKB">
        <authorList>
            <consortium name="WormBaseParasite"/>
        </authorList>
    </citation>
    <scope>IDENTIFICATION</scope>
</reference>
<feature type="domain" description="RRM" evidence="7">
    <location>
        <begin position="100"/>
        <end position="178"/>
    </location>
</feature>
<evidence type="ECO:0000256" key="2">
    <source>
        <dbReference type="ARBA" id="ARBA00022490"/>
    </source>
</evidence>
<dbReference type="InterPro" id="IPR012677">
    <property type="entry name" value="Nucleotide-bd_a/b_plait_sf"/>
</dbReference>
<dbReference type="GO" id="GO:0003723">
    <property type="term" value="F:RNA binding"/>
    <property type="evidence" value="ECO:0007669"/>
    <property type="project" value="UniProtKB-UniRule"/>
</dbReference>
<dbReference type="PANTHER" id="PTHR21245">
    <property type="entry name" value="HETEROGENEOUS NUCLEAR RIBONUCLEOPROTEIN"/>
    <property type="match status" value="1"/>
</dbReference>
<feature type="region of interest" description="Disordered" evidence="6">
    <location>
        <begin position="406"/>
        <end position="437"/>
    </location>
</feature>
<accession>A0A5K3FHJ4</accession>
<dbReference type="Pfam" id="PF00076">
    <property type="entry name" value="RRM_1"/>
    <property type="match status" value="3"/>
</dbReference>
<dbReference type="AlphaFoldDB" id="A0A5K3FHJ4"/>
<dbReference type="CDD" id="cd12251">
    <property type="entry name" value="RRM3_hnRNPR_like"/>
    <property type="match status" value="1"/>
</dbReference>
<feature type="compositionally biased region" description="Low complexity" evidence="6">
    <location>
        <begin position="407"/>
        <end position="426"/>
    </location>
</feature>
<feature type="domain" description="RRM" evidence="7">
    <location>
        <begin position="275"/>
        <end position="350"/>
    </location>
</feature>
<keyword evidence="3" id="KW-0677">Repeat</keyword>
<dbReference type="PROSITE" id="PS50102">
    <property type="entry name" value="RRM"/>
    <property type="match status" value="3"/>
</dbReference>
<dbReference type="InterPro" id="IPR000504">
    <property type="entry name" value="RRM_dom"/>
</dbReference>
<dbReference type="CDD" id="cd12249">
    <property type="entry name" value="RRM1_hnRNPR_like"/>
    <property type="match status" value="1"/>
</dbReference>
<dbReference type="WBParaSite" id="MCU_008216-RA">
    <property type="protein sequence ID" value="MCU_008216-RA"/>
    <property type="gene ID" value="MCU_008216"/>
</dbReference>
<dbReference type="Gene3D" id="3.30.70.330">
    <property type="match status" value="3"/>
</dbReference>
<dbReference type="FunFam" id="3.30.70.330:FF:000026">
    <property type="entry name" value="APOBEC1 complementation factor isoform X1"/>
    <property type="match status" value="1"/>
</dbReference>
<dbReference type="SUPFAM" id="SSF54928">
    <property type="entry name" value="RNA-binding domain, RBD"/>
    <property type="match status" value="2"/>
</dbReference>
<keyword evidence="2" id="KW-0963">Cytoplasm</keyword>
<dbReference type="InterPro" id="IPR006535">
    <property type="entry name" value="HnRNP_R/Q_splicing_fac"/>
</dbReference>
<comment type="subcellular location">
    <subcellularLocation>
        <location evidence="1">Cytoplasm</location>
    </subcellularLocation>
</comment>
<evidence type="ECO:0000313" key="8">
    <source>
        <dbReference type="WBParaSite" id="MCU_008216-RA"/>
    </source>
</evidence>
<evidence type="ECO:0000256" key="1">
    <source>
        <dbReference type="ARBA" id="ARBA00004496"/>
    </source>
</evidence>
<dbReference type="NCBIfam" id="TIGR01648">
    <property type="entry name" value="hnRNP-R-Q"/>
    <property type="match status" value="1"/>
</dbReference>
<dbReference type="InterPro" id="IPR035979">
    <property type="entry name" value="RBD_domain_sf"/>
</dbReference>
<dbReference type="FunFam" id="3.30.70.330:FF:000022">
    <property type="entry name" value="APOBEC1 complementation factor isoform X1"/>
    <property type="match status" value="1"/>
</dbReference>
<evidence type="ECO:0000256" key="5">
    <source>
        <dbReference type="PROSITE-ProRule" id="PRU00176"/>
    </source>
</evidence>